<sequence length="240" mass="27351">MGNAGLKQHYETASKTGVLQISNNKPKLREIPTEVYKLSESLRNLDLSKNKISCISDDITKFKLLKQLNLCDNSIQVLPSTLANLKKLELLNVSHNYIQLLPHPIAELSNLKQIYLNNNKFKQFPKPLIGLKNLEVVDLSYNKIVEIPSGMANFHAMELNLSQNEISVLSEDLHEAPRLKILKLEENCLCLDTIRPSLLRDSKIHTLNVDGNLFESKQLAAVEGYNEYTERYTAMKKKMF</sequence>
<protein>
    <recommendedName>
        <fullName evidence="5">Leucine-rich repeat-containing protein 57</fullName>
    </recommendedName>
</protein>
<dbReference type="AlphaFoldDB" id="A0A821N5G0"/>
<evidence type="ECO:0000256" key="2">
    <source>
        <dbReference type="ARBA" id="ARBA00022737"/>
    </source>
</evidence>
<dbReference type="PRINTS" id="PR00019">
    <property type="entry name" value="LEURICHRPT"/>
</dbReference>
<dbReference type="InterPro" id="IPR032675">
    <property type="entry name" value="LRR_dom_sf"/>
</dbReference>
<evidence type="ECO:0008006" key="5">
    <source>
        <dbReference type="Google" id="ProtNLM"/>
    </source>
</evidence>
<evidence type="ECO:0000313" key="3">
    <source>
        <dbReference type="EMBL" id="CAF4781814.1"/>
    </source>
</evidence>
<gene>
    <name evidence="3" type="ORF">PMACD_LOCUS2384</name>
</gene>
<dbReference type="GO" id="GO:0005737">
    <property type="term" value="C:cytoplasm"/>
    <property type="evidence" value="ECO:0007669"/>
    <property type="project" value="TreeGrafter"/>
</dbReference>
<keyword evidence="4" id="KW-1185">Reference proteome</keyword>
<dbReference type="InterPro" id="IPR003591">
    <property type="entry name" value="Leu-rich_rpt_typical-subtyp"/>
</dbReference>
<dbReference type="Pfam" id="PF00560">
    <property type="entry name" value="LRR_1"/>
    <property type="match status" value="1"/>
</dbReference>
<dbReference type="SMART" id="SM00369">
    <property type="entry name" value="LRR_TYP"/>
    <property type="match status" value="4"/>
</dbReference>
<dbReference type="PANTHER" id="PTHR48051:SF1">
    <property type="entry name" value="RAS SUPPRESSOR PROTEIN 1"/>
    <property type="match status" value="1"/>
</dbReference>
<dbReference type="Proteomes" id="UP000663880">
    <property type="component" value="Unassembled WGS sequence"/>
</dbReference>
<accession>A0A821N5G0</accession>
<dbReference type="PROSITE" id="PS51450">
    <property type="entry name" value="LRR"/>
    <property type="match status" value="2"/>
</dbReference>
<dbReference type="InterPro" id="IPR001611">
    <property type="entry name" value="Leu-rich_rpt"/>
</dbReference>
<keyword evidence="2" id="KW-0677">Repeat</keyword>
<evidence type="ECO:0000256" key="1">
    <source>
        <dbReference type="ARBA" id="ARBA00022614"/>
    </source>
</evidence>
<dbReference type="SUPFAM" id="SSF52058">
    <property type="entry name" value="L domain-like"/>
    <property type="match status" value="1"/>
</dbReference>
<dbReference type="FunFam" id="3.80.10.10:FF:000230">
    <property type="entry name" value="Leucine-rich repeat-containing protein 57"/>
    <property type="match status" value="1"/>
</dbReference>
<dbReference type="InterPro" id="IPR050216">
    <property type="entry name" value="LRR_domain-containing"/>
</dbReference>
<comment type="caution">
    <text evidence="3">The sequence shown here is derived from an EMBL/GenBank/DDBJ whole genome shotgun (WGS) entry which is preliminary data.</text>
</comment>
<organism evidence="3 4">
    <name type="scientific">Pieris macdunnoughi</name>
    <dbReference type="NCBI Taxonomy" id="345717"/>
    <lineage>
        <taxon>Eukaryota</taxon>
        <taxon>Metazoa</taxon>
        <taxon>Ecdysozoa</taxon>
        <taxon>Arthropoda</taxon>
        <taxon>Hexapoda</taxon>
        <taxon>Insecta</taxon>
        <taxon>Pterygota</taxon>
        <taxon>Neoptera</taxon>
        <taxon>Endopterygota</taxon>
        <taxon>Lepidoptera</taxon>
        <taxon>Glossata</taxon>
        <taxon>Ditrysia</taxon>
        <taxon>Papilionoidea</taxon>
        <taxon>Pieridae</taxon>
        <taxon>Pierinae</taxon>
        <taxon>Pieris</taxon>
    </lineage>
</organism>
<dbReference type="OrthoDB" id="1728874at2759"/>
<dbReference type="Pfam" id="PF13855">
    <property type="entry name" value="LRR_8"/>
    <property type="match status" value="2"/>
</dbReference>
<reference evidence="3" key="1">
    <citation type="submission" date="2021-02" db="EMBL/GenBank/DDBJ databases">
        <authorList>
            <person name="Steward A R."/>
        </authorList>
    </citation>
    <scope>NUCLEOTIDE SEQUENCE</scope>
</reference>
<dbReference type="PANTHER" id="PTHR48051">
    <property type="match status" value="1"/>
</dbReference>
<proteinExistence type="predicted"/>
<dbReference type="Gene3D" id="3.80.10.10">
    <property type="entry name" value="Ribonuclease Inhibitor"/>
    <property type="match status" value="1"/>
</dbReference>
<keyword evidence="1" id="KW-0433">Leucine-rich repeat</keyword>
<dbReference type="EMBL" id="CAJOBZ010000004">
    <property type="protein sequence ID" value="CAF4781814.1"/>
    <property type="molecule type" value="Genomic_DNA"/>
</dbReference>
<name>A0A821N5G0_9NEOP</name>
<evidence type="ECO:0000313" key="4">
    <source>
        <dbReference type="Proteomes" id="UP000663880"/>
    </source>
</evidence>